<evidence type="ECO:0000256" key="1">
    <source>
        <dbReference type="ARBA" id="ARBA00023063"/>
    </source>
</evidence>
<dbReference type="GO" id="GO:0051082">
    <property type="term" value="F:unfolded protein binding"/>
    <property type="evidence" value="ECO:0007669"/>
    <property type="project" value="InterPro"/>
</dbReference>
<dbReference type="PANTHER" id="PTHR43680">
    <property type="entry name" value="NITRATE REDUCTASE MOLYBDENUM COFACTOR ASSEMBLY CHAPERONE"/>
    <property type="match status" value="1"/>
</dbReference>
<dbReference type="RefSeq" id="WP_123105293.1">
    <property type="nucleotide sequence ID" value="NZ_CP127527.1"/>
</dbReference>
<keyword evidence="1" id="KW-0534">Nitrate assimilation</keyword>
<dbReference type="NCBIfam" id="TIGR00684">
    <property type="entry name" value="narJ"/>
    <property type="match status" value="1"/>
</dbReference>
<dbReference type="EMBL" id="RIZI01000187">
    <property type="protein sequence ID" value="RNF59346.1"/>
    <property type="molecule type" value="Genomic_DNA"/>
</dbReference>
<reference evidence="2" key="1">
    <citation type="submission" date="2018-10" db="EMBL/GenBank/DDBJ databases">
        <title>Acidithiobacillus sulfuriphilus sp. nov.: an extremely acidophilic sulfur-oxidizing chemolithotroph isolated from a neutral pH environment.</title>
        <authorList>
            <person name="Falagan C."/>
            <person name="Moya-Beltran A."/>
            <person name="Quatrini R."/>
            <person name="Johnson D.B."/>
        </authorList>
    </citation>
    <scope>NUCLEOTIDE SEQUENCE [LARGE SCALE GENOMIC DNA]</scope>
    <source>
        <strain evidence="2">CJ-2</strain>
    </source>
</reference>
<comment type="caution">
    <text evidence="2">The sequence shown here is derived from an EMBL/GenBank/DDBJ whole genome shotgun (WGS) entry which is preliminary data.</text>
</comment>
<dbReference type="AlphaFoldDB" id="A0A3M8QSX5"/>
<organism evidence="2">
    <name type="scientific">Acidithiobacillus sulfuriphilus</name>
    <dbReference type="NCBI Taxonomy" id="1867749"/>
    <lineage>
        <taxon>Bacteria</taxon>
        <taxon>Pseudomonadati</taxon>
        <taxon>Pseudomonadota</taxon>
        <taxon>Acidithiobacillia</taxon>
        <taxon>Acidithiobacillales</taxon>
        <taxon>Acidithiobacillaceae</taxon>
        <taxon>Acidithiobacillus</taxon>
    </lineage>
</organism>
<dbReference type="SUPFAM" id="SSF89155">
    <property type="entry name" value="TorD-like"/>
    <property type="match status" value="1"/>
</dbReference>
<dbReference type="Pfam" id="PF02613">
    <property type="entry name" value="Nitrate_red_del"/>
    <property type="match status" value="1"/>
</dbReference>
<name>A0A3M8QSX5_9PROT</name>
<sequence>MTNRVYQVISALLGYPDAELRAALPEIRDYLATTPCPEEERAALLDVVQWMEGQAPLDLESAYVQTFDLNPDHDLHLTYHLFEEGDRERGPAMIRLAEHYESYGLTIVGNELPDYLPLILEYASTLDDDEARIFLGDAVRAIETLADHLEKAASPYANLVRFVERRGRLAELSTMKECMP</sequence>
<dbReference type="Gene3D" id="1.10.3480.10">
    <property type="entry name" value="TorD-like"/>
    <property type="match status" value="1"/>
</dbReference>
<protein>
    <submittedName>
        <fullName evidence="2">Nitrate reductase molybdenum cofactor assembly chaperone</fullName>
    </submittedName>
</protein>
<dbReference type="InterPro" id="IPR020945">
    <property type="entry name" value="DMSO/NO3_reduct_chaperone"/>
</dbReference>
<accession>A0A3M8QSX5</accession>
<dbReference type="OrthoDB" id="5296272at2"/>
<dbReference type="InterPro" id="IPR003765">
    <property type="entry name" value="NO3_reductase_chaperone_NarJ"/>
</dbReference>
<dbReference type="GO" id="GO:0042128">
    <property type="term" value="P:nitrate assimilation"/>
    <property type="evidence" value="ECO:0007669"/>
    <property type="project" value="UniProtKB-KW"/>
</dbReference>
<dbReference type="GO" id="GO:0051131">
    <property type="term" value="P:chaperone-mediated protein complex assembly"/>
    <property type="evidence" value="ECO:0007669"/>
    <property type="project" value="InterPro"/>
</dbReference>
<proteinExistence type="predicted"/>
<gene>
    <name evidence="2" type="primary">narJ</name>
    <name evidence="2" type="ORF">EC580_11565</name>
</gene>
<dbReference type="GO" id="GO:0016530">
    <property type="term" value="F:metallochaperone activity"/>
    <property type="evidence" value="ECO:0007669"/>
    <property type="project" value="TreeGrafter"/>
</dbReference>
<dbReference type="InterPro" id="IPR036411">
    <property type="entry name" value="TorD-like_sf"/>
</dbReference>
<evidence type="ECO:0000313" key="2">
    <source>
        <dbReference type="EMBL" id="RNF59346.1"/>
    </source>
</evidence>
<dbReference type="PANTHER" id="PTHR43680:SF2">
    <property type="entry name" value="NITRATE REDUCTASE MOLYBDENUM COFACTOR ASSEMBLY CHAPERONE NARJ"/>
    <property type="match status" value="1"/>
</dbReference>